<evidence type="ECO:0000313" key="4">
    <source>
        <dbReference type="Proteomes" id="UP000504604"/>
    </source>
</evidence>
<reference evidence="4" key="1">
    <citation type="submission" date="2024-10" db="UniProtKB">
        <authorList>
            <consortium name="RefSeq"/>
        </authorList>
    </citation>
    <scope>NUCLEOTIDE SEQUENCE [LARGE SCALE GENOMIC DNA]</scope>
    <source>
        <strain evidence="4">cv. Zhongzhi No. 13</strain>
    </source>
</reference>
<proteinExistence type="predicted"/>
<dbReference type="Pfam" id="PF00931">
    <property type="entry name" value="NB-ARC"/>
    <property type="match status" value="1"/>
</dbReference>
<name>A0A6I9TNF2_SESIN</name>
<accession>A0A6I9TNF2</accession>
<dbReference type="InterPro" id="IPR042197">
    <property type="entry name" value="Apaf_helical"/>
</dbReference>
<organism evidence="4 5">
    <name type="scientific">Sesamum indicum</name>
    <name type="common">Oriental sesame</name>
    <name type="synonym">Sesamum orientale</name>
    <dbReference type="NCBI Taxonomy" id="4182"/>
    <lineage>
        <taxon>Eukaryota</taxon>
        <taxon>Viridiplantae</taxon>
        <taxon>Streptophyta</taxon>
        <taxon>Embryophyta</taxon>
        <taxon>Tracheophyta</taxon>
        <taxon>Spermatophyta</taxon>
        <taxon>Magnoliopsida</taxon>
        <taxon>eudicotyledons</taxon>
        <taxon>Gunneridae</taxon>
        <taxon>Pentapetalae</taxon>
        <taxon>asterids</taxon>
        <taxon>lamiids</taxon>
        <taxon>Lamiales</taxon>
        <taxon>Pedaliaceae</taxon>
        <taxon>Sesamum</taxon>
    </lineage>
</organism>
<dbReference type="Gene3D" id="3.40.50.300">
    <property type="entry name" value="P-loop containing nucleotide triphosphate hydrolases"/>
    <property type="match status" value="1"/>
</dbReference>
<dbReference type="InterPro" id="IPR027417">
    <property type="entry name" value="P-loop_NTPase"/>
</dbReference>
<feature type="domain" description="NB-ARC" evidence="3">
    <location>
        <begin position="3"/>
        <end position="90"/>
    </location>
</feature>
<keyword evidence="2" id="KW-0611">Plant defense</keyword>
<dbReference type="GO" id="GO:0006952">
    <property type="term" value="P:defense response"/>
    <property type="evidence" value="ECO:0007669"/>
    <property type="project" value="UniProtKB-KW"/>
</dbReference>
<dbReference type="KEGG" id="sind:105166995"/>
<sequence>MMDEELAECVYKTLKGRTYLIVMDDMWSTKTWDDVRRFFPDDQNGSRVLITTRLSDVAVYASSSSLHQMRFLDEEWSWNLLHDKVFEQQSCPPELERIGRNIAQSCGGLPLAIAVVAGILAKVDRTPYHWEKIVENISAAVASNDEHFSKI</sequence>
<evidence type="ECO:0000256" key="2">
    <source>
        <dbReference type="ARBA" id="ARBA00022821"/>
    </source>
</evidence>
<evidence type="ECO:0000259" key="3">
    <source>
        <dbReference type="Pfam" id="PF00931"/>
    </source>
</evidence>
<dbReference type="AlphaFoldDB" id="A0A6I9TNF2"/>
<dbReference type="GO" id="GO:0043531">
    <property type="term" value="F:ADP binding"/>
    <property type="evidence" value="ECO:0007669"/>
    <property type="project" value="InterPro"/>
</dbReference>
<keyword evidence="4" id="KW-1185">Reference proteome</keyword>
<dbReference type="OrthoDB" id="1749650at2759"/>
<dbReference type="Proteomes" id="UP000504604">
    <property type="component" value="Linkage group LG1"/>
</dbReference>
<evidence type="ECO:0000256" key="1">
    <source>
        <dbReference type="ARBA" id="ARBA00022614"/>
    </source>
</evidence>
<dbReference type="SUPFAM" id="SSF52540">
    <property type="entry name" value="P-loop containing nucleoside triphosphate hydrolases"/>
    <property type="match status" value="1"/>
</dbReference>
<evidence type="ECO:0000313" key="5">
    <source>
        <dbReference type="RefSeq" id="XP_011084848.1"/>
    </source>
</evidence>
<dbReference type="GeneID" id="105166995"/>
<dbReference type="Gene3D" id="1.10.8.430">
    <property type="entry name" value="Helical domain of apoptotic protease-activating factors"/>
    <property type="match status" value="1"/>
</dbReference>
<reference evidence="5" key="2">
    <citation type="submission" date="2025-08" db="UniProtKB">
        <authorList>
            <consortium name="RefSeq"/>
        </authorList>
    </citation>
    <scope>IDENTIFICATION</scope>
</reference>
<dbReference type="PANTHER" id="PTHR36766:SF44">
    <property type="entry name" value="NBS-CODING RESISTANCE GENE ANALOG"/>
    <property type="match status" value="1"/>
</dbReference>
<gene>
    <name evidence="5" type="primary">LOC105166995</name>
</gene>
<dbReference type="PRINTS" id="PR00364">
    <property type="entry name" value="DISEASERSIST"/>
</dbReference>
<dbReference type="RefSeq" id="XP_011084848.1">
    <property type="nucleotide sequence ID" value="XM_011086546.1"/>
</dbReference>
<dbReference type="InterPro" id="IPR002182">
    <property type="entry name" value="NB-ARC"/>
</dbReference>
<dbReference type="PANTHER" id="PTHR36766">
    <property type="entry name" value="PLANT BROAD-SPECTRUM MILDEW RESISTANCE PROTEIN RPW8"/>
    <property type="match status" value="1"/>
</dbReference>
<keyword evidence="1" id="KW-0433">Leucine-rich repeat</keyword>
<protein>
    <submittedName>
        <fullName evidence="5">Late blight resistance protein homolog R1A-3</fullName>
    </submittedName>
</protein>
<dbReference type="InParanoid" id="A0A6I9TNF2"/>